<gene>
    <name evidence="2" type="ORF">BMW23_0771</name>
</gene>
<proteinExistence type="predicted"/>
<evidence type="ECO:0000313" key="3">
    <source>
        <dbReference type="Proteomes" id="UP000240325"/>
    </source>
</evidence>
<reference evidence="2" key="1">
    <citation type="journal article" date="2017" name="Elife">
        <title>The kinetoplastid-infecting Bodo saltans virus (BsV), a window into the most abundant giant viruses in the sea.</title>
        <authorList>
            <person name="Deeg C.M."/>
            <person name="Chow C.-E.T."/>
            <person name="Suttle C.A."/>
        </authorList>
    </citation>
    <scope>NUCLEOTIDE SEQUENCE</scope>
    <source>
        <strain evidence="2">NG1</strain>
    </source>
</reference>
<sequence length="64" mass="7671">MKNNITIERCQDDIQIIIAMYALYIAILLLTIFFAFYAKTKYDETIEQKHEIPVIVRKIEYELD</sequence>
<keyword evidence="1" id="KW-0812">Transmembrane</keyword>
<evidence type="ECO:0000256" key="1">
    <source>
        <dbReference type="SAM" id="Phobius"/>
    </source>
</evidence>
<dbReference type="EMBL" id="MF782455">
    <property type="protein sequence ID" value="ATZ80817.1"/>
    <property type="molecule type" value="Genomic_DNA"/>
</dbReference>
<name>A0A2H4UVC6_9VIRU</name>
<dbReference type="Proteomes" id="UP000240325">
    <property type="component" value="Segment"/>
</dbReference>
<feature type="transmembrane region" description="Helical" evidence="1">
    <location>
        <begin position="16"/>
        <end position="38"/>
    </location>
</feature>
<protein>
    <recommendedName>
        <fullName evidence="4">Transmembrane protein</fullName>
    </recommendedName>
</protein>
<evidence type="ECO:0008006" key="4">
    <source>
        <dbReference type="Google" id="ProtNLM"/>
    </source>
</evidence>
<organism evidence="2">
    <name type="scientific">Bodo saltans virus</name>
    <dbReference type="NCBI Taxonomy" id="2024608"/>
    <lineage>
        <taxon>Viruses</taxon>
        <taxon>Varidnaviria</taxon>
        <taxon>Bamfordvirae</taxon>
        <taxon>Nucleocytoviricota</taxon>
        <taxon>Megaviricetes</taxon>
        <taxon>Imitervirales</taxon>
        <taxon>Mimiviridae</taxon>
        <taxon>Klosneuvirinae</taxon>
        <taxon>Theiavirus</taxon>
        <taxon>Theiavirus salishense</taxon>
    </lineage>
</organism>
<keyword evidence="1" id="KW-1133">Transmembrane helix</keyword>
<evidence type="ECO:0000313" key="2">
    <source>
        <dbReference type="EMBL" id="ATZ80817.1"/>
    </source>
</evidence>
<keyword evidence="3" id="KW-1185">Reference proteome</keyword>
<keyword evidence="1" id="KW-0472">Membrane</keyword>
<accession>A0A2H4UVC6</accession>